<accession>A0A382ZAV7</accession>
<reference evidence="1" key="1">
    <citation type="submission" date="2018-05" db="EMBL/GenBank/DDBJ databases">
        <authorList>
            <person name="Lanie J.A."/>
            <person name="Ng W.-L."/>
            <person name="Kazmierczak K.M."/>
            <person name="Andrzejewski T.M."/>
            <person name="Davidsen T.M."/>
            <person name="Wayne K.J."/>
            <person name="Tettelin H."/>
            <person name="Glass J.I."/>
            <person name="Rusch D."/>
            <person name="Podicherti R."/>
            <person name="Tsui H.-C.T."/>
            <person name="Winkler M.E."/>
        </authorList>
    </citation>
    <scope>NUCLEOTIDE SEQUENCE</scope>
</reference>
<sequence>MYRWKKFIRLEHIILWPNMQPLFEFMRRWELAGGILNQID</sequence>
<organism evidence="1">
    <name type="scientific">marine metagenome</name>
    <dbReference type="NCBI Taxonomy" id="408172"/>
    <lineage>
        <taxon>unclassified sequences</taxon>
        <taxon>metagenomes</taxon>
        <taxon>ecological metagenomes</taxon>
    </lineage>
</organism>
<protein>
    <submittedName>
        <fullName evidence="1">Uncharacterized protein</fullName>
    </submittedName>
</protein>
<evidence type="ECO:0000313" key="1">
    <source>
        <dbReference type="EMBL" id="SVD92637.1"/>
    </source>
</evidence>
<proteinExistence type="predicted"/>
<dbReference type="EMBL" id="UINC01182424">
    <property type="protein sequence ID" value="SVD92637.1"/>
    <property type="molecule type" value="Genomic_DNA"/>
</dbReference>
<name>A0A382ZAV7_9ZZZZ</name>
<dbReference type="AlphaFoldDB" id="A0A382ZAV7"/>
<gene>
    <name evidence="1" type="ORF">METZ01_LOCUS445491</name>
</gene>